<dbReference type="PANTHER" id="PTHR35093:SF8">
    <property type="entry name" value="OUTER MEMBRANE PROTEIN NMB0088-RELATED"/>
    <property type="match status" value="1"/>
</dbReference>
<proteinExistence type="inferred from homology"/>
<keyword evidence="4" id="KW-0812">Transmembrane</keyword>
<evidence type="ECO:0000313" key="9">
    <source>
        <dbReference type="EMBL" id="CUH77287.1"/>
    </source>
</evidence>
<dbReference type="Gene3D" id="2.40.160.60">
    <property type="entry name" value="Outer membrane protein transport protein (OMPP1/FadL/TodX)"/>
    <property type="match status" value="1"/>
</dbReference>
<keyword evidence="7" id="KW-0998">Cell outer membrane</keyword>
<keyword evidence="3" id="KW-1134">Transmembrane beta strand</keyword>
<evidence type="ECO:0000256" key="6">
    <source>
        <dbReference type="ARBA" id="ARBA00023136"/>
    </source>
</evidence>
<dbReference type="STRING" id="441103.TRN7648_01395"/>
<evidence type="ECO:0000256" key="7">
    <source>
        <dbReference type="ARBA" id="ARBA00023237"/>
    </source>
</evidence>
<reference evidence="9 10" key="1">
    <citation type="submission" date="2015-09" db="EMBL/GenBank/DDBJ databases">
        <authorList>
            <consortium name="Swine Surveillance"/>
        </authorList>
    </citation>
    <scope>NUCLEOTIDE SEQUENCE [LARGE SCALE GENOMIC DNA]</scope>
    <source>
        <strain evidence="9 10">CECT 7648</strain>
    </source>
</reference>
<feature type="chain" id="PRO_5006063114" evidence="8">
    <location>
        <begin position="21"/>
        <end position="418"/>
    </location>
</feature>
<evidence type="ECO:0000256" key="2">
    <source>
        <dbReference type="ARBA" id="ARBA00008163"/>
    </source>
</evidence>
<keyword evidence="6" id="KW-0472">Membrane</keyword>
<dbReference type="GO" id="GO:0009279">
    <property type="term" value="C:cell outer membrane"/>
    <property type="evidence" value="ECO:0007669"/>
    <property type="project" value="UniProtKB-SubCell"/>
</dbReference>
<dbReference type="GO" id="GO:0015483">
    <property type="term" value="F:long-chain fatty acid transporting porin activity"/>
    <property type="evidence" value="ECO:0007669"/>
    <property type="project" value="TreeGrafter"/>
</dbReference>
<dbReference type="SUPFAM" id="SSF56935">
    <property type="entry name" value="Porins"/>
    <property type="match status" value="1"/>
</dbReference>
<keyword evidence="5 8" id="KW-0732">Signal</keyword>
<dbReference type="OrthoDB" id="6679728at2"/>
<accession>A0A0P1G6C3</accession>
<dbReference type="AlphaFoldDB" id="A0A0P1G6C3"/>
<dbReference type="RefSeq" id="WP_058246901.1">
    <property type="nucleotide sequence ID" value="NZ_CYSE01000002.1"/>
</dbReference>
<dbReference type="Proteomes" id="UP000054935">
    <property type="component" value="Unassembled WGS sequence"/>
</dbReference>
<comment type="subcellular location">
    <subcellularLocation>
        <location evidence="1">Cell outer membrane</location>
        <topology evidence="1">Multi-pass membrane protein</topology>
    </subcellularLocation>
</comment>
<evidence type="ECO:0000256" key="1">
    <source>
        <dbReference type="ARBA" id="ARBA00004571"/>
    </source>
</evidence>
<organism evidence="9 10">
    <name type="scientific">Tropicibacter naphthalenivorans</name>
    <dbReference type="NCBI Taxonomy" id="441103"/>
    <lineage>
        <taxon>Bacteria</taxon>
        <taxon>Pseudomonadati</taxon>
        <taxon>Pseudomonadota</taxon>
        <taxon>Alphaproteobacteria</taxon>
        <taxon>Rhodobacterales</taxon>
        <taxon>Roseobacteraceae</taxon>
        <taxon>Tropicibacter</taxon>
    </lineage>
</organism>
<name>A0A0P1G6C3_9RHOB</name>
<feature type="signal peptide" evidence="8">
    <location>
        <begin position="1"/>
        <end position="20"/>
    </location>
</feature>
<evidence type="ECO:0000256" key="3">
    <source>
        <dbReference type="ARBA" id="ARBA00022452"/>
    </source>
</evidence>
<protein>
    <submittedName>
        <fullName evidence="9">Outer membrane protein transport protein (OMPP1/FadL/TodX)</fullName>
    </submittedName>
</protein>
<dbReference type="PANTHER" id="PTHR35093">
    <property type="entry name" value="OUTER MEMBRANE PROTEIN NMB0088-RELATED"/>
    <property type="match status" value="1"/>
</dbReference>
<evidence type="ECO:0000256" key="5">
    <source>
        <dbReference type="ARBA" id="ARBA00022729"/>
    </source>
</evidence>
<comment type="similarity">
    <text evidence="2">Belongs to the OmpP1/FadL family.</text>
</comment>
<dbReference type="InterPro" id="IPR005017">
    <property type="entry name" value="OMPP1/FadL/TodX"/>
</dbReference>
<evidence type="ECO:0000256" key="8">
    <source>
        <dbReference type="SAM" id="SignalP"/>
    </source>
</evidence>
<keyword evidence="10" id="KW-1185">Reference proteome</keyword>
<dbReference type="EMBL" id="CYSE01000002">
    <property type="protein sequence ID" value="CUH77287.1"/>
    <property type="molecule type" value="Genomic_DNA"/>
</dbReference>
<evidence type="ECO:0000313" key="10">
    <source>
        <dbReference type="Proteomes" id="UP000054935"/>
    </source>
</evidence>
<sequence length="418" mass="44032">MKKTALGAVALALTSTTALAGGIERSVIDYGVLFQPGTQLTFSTALVSPKVSGTYDAALGGGSTGNMAENYASYGFSYKNQFTDKLAFALYNNDAYGADALYTQGAYTGLTATWDSNQTAAMLRYQVADRISVYGGVRYVRSSAEILIPDQMIRPSVQSQLTDGVTQLQNAQAALAGLGQGAGDAQYDTVTAQLQATQTRLAQANAAPFGTFTYTADSNVDGQFGYVLGAAYEIPDIALRVGLTWESAITHKFDTNEALAGAGLNATTQTEIEMPQSVALDFQSGVAAGTLVFGQVKWTEWSKWEVRTPGYEAFSGDAVTGIDNDTWTYRLGIGRKFSDSVSGFAQVTYEPSNGAVASRLSPTDGKISFGIGGQVTEGNMKMRGGIEYVKLGDATDASGTKFKGNSAIGMGLSFTVSF</sequence>
<evidence type="ECO:0000256" key="4">
    <source>
        <dbReference type="ARBA" id="ARBA00022692"/>
    </source>
</evidence>
<gene>
    <name evidence="9" type="ORF">TRN7648_01395</name>
</gene>